<dbReference type="Pfam" id="PF20009">
    <property type="entry name" value="GEVED"/>
    <property type="match status" value="1"/>
</dbReference>
<dbReference type="Pfam" id="PF23759">
    <property type="entry name" value="GBD_T9SS_assoc"/>
    <property type="match status" value="2"/>
</dbReference>
<sequence>MSHNYKLATFTKTTLFFNLLLSAVFMLFFSLQGFGQTFTDNTPQAAAETWTVPAGVSSITIECWGAGGAGGGSSSGSSGGSGGGGGGYTINTFTVTVGQVVTYRVGSGGAGASQAAGGAGTNTTVNAPFNLAANGGAGGGANMGTPGAGGTATGGSTNAVGQPGILGTTGNGGNGGDGANGGAGGAGATSGNGNPGLPPGGGGGGAIRQGGNRTGGAGANGQIRITYTISFAPPNDECANAEVLTVNPDESCSVVTSGTIDSATNSGISSACGGTDDDDVWYTFTATSASHTIDLLNIVGSTSDLYIAIYGSDPCSGPDTALLCSDDENIVVTGFTPGATYYVQIYSWSSIAQTSDFDICIGTPPPPPSNNVCTTATSLTVNPDYSCTTVTAGTVEYATPSGVANCGGTEDDDVWYSFVATSTSHRVSILNVSGSTTDMYHAVYDAAPGCGSLAAPIICSDPNTSDLTGLTPGNTYYVQVYTWTSIGGQNTTFDICVGTPPACTTPITPAAPITFGTITDSLIDGTFPPSVPAADNYLVLINTTGTPPIQPTDGVLYPVGDTSLGATVIDDDSNVNFTATGLTQNTTYFFYVFAFNNDNCGGGPLYSTPPLSSSATTIIPTYCIPESTTNASSYYIDDFTTSGGSTNITHTNSGFSGIGYGDFTGMVVTQLPASNVNFNMTFVGGTFETNIWVDWNNDLDFNDANELVFQTTGYSNPTAGSFTVLASAVAGDYRMRVRSDENTTNPNSCFDNDRSETHDYTLRVSPLNCTADPISVVASATSPTSGTISWTAPAPPPGNGYEYIVSLDNTPNTPGGDITGTTFSTSVTITGLSAGTTYYVFVRGDCNGTDQGLWQSSTFSTGCTTTVSTPTLCGIIVDEAGNDPFNADPFDADPTAFIDCNSSAVTLEAHANLRETTDYIVEQIQYPTTPPNYEFTDGLGTGTNQGLNTSDDTWAGTTTSIGFDFQFYGNCYSNLLVGANGMVTFDLANNFAGTGHDWVIDSNLPGRHDNGFSPKLLEYTIFGVMHDIYPVGAPSNSVKTRTIGTAPCRQFQITYHDIPMFGDSSRTYTGMIVLHETTNIIEVFIEQKLIENGNVSPWNDGNAIVAIQGNNVDSNPGNPANEYVVAPCRNSLDPNWETFNEAWRFTPDGAVIAPNSVDWVAASSGASVGSGTTLSVTTADTYTATSEYTICGNTVTLTDDIVVTSSSLKLWNGSVSTAWTDANNWTPAAEPDLTDCVLIPQGLSRYPIIDGTYDNAQAGTLTIQGPTVPGGTDYGSLLILAGGTLTVNNDVIVENEAILELEGVAGASGTTSGNQTTFDSSLTANLIQNDDSATNSGEITIERHVYVRSRDYVYWSSPVENWNTSSIYTTPYIYEWIPTIYTNATTQFGNWSSATNTIMDPGKGYIIRGPSGNGNTPILGTWNSASFTGVPHNGIYQPTVSRGTFTSGTSNGNNNGDPGDEDATAEDDNWNLLGNPYPSGLSADDFLFENAVSNVRIDGVVYLWQHGLQIRRGNSPFFGDFVFTYDEADYLAYNYSGSTGGFNGTIGSGQGFFVYMEDSHGSPNGNQFDGTVTFNNSMRVGSDEMYFRQSNPDRNRIQRPSDLERHRIWLSLVQPSDNVSTLLVGYIEGATMEKDRMFDAGLMSGSSRKLYSIINDDEKKYVIQGRALPFDESDTIPLGIIIDQEGEYAINLEDVDGLFDMELSQNIFIEDLDLGIIHNIKESPYFFTPTEMGEFTDRFRIRFTTNSLGVDEFTSDTIISIIAPNSDYIKINSTTDVIDSVVVYDILGRNLMSFDKVNEQELIIENSSLSDGVLMVKVTLANGAQKIQKLVLRQ</sequence>
<proteinExistence type="predicted"/>
<protein>
    <recommendedName>
        <fullName evidence="3">Fibronectin type-III domain-containing protein</fullName>
    </recommendedName>
</protein>
<organism evidence="4 5">
    <name type="scientific">Hanstruepera neustonica</name>
    <dbReference type="NCBI Taxonomy" id="1445657"/>
    <lineage>
        <taxon>Bacteria</taxon>
        <taxon>Pseudomonadati</taxon>
        <taxon>Bacteroidota</taxon>
        <taxon>Flavobacteriia</taxon>
        <taxon>Flavobacteriales</taxon>
        <taxon>Flavobacteriaceae</taxon>
        <taxon>Hanstruepera</taxon>
    </lineage>
</organism>
<feature type="domain" description="Fibronectin type-III" evidence="3">
    <location>
        <begin position="772"/>
        <end position="871"/>
    </location>
</feature>
<dbReference type="EMBL" id="POWF01000002">
    <property type="protein sequence ID" value="PNQ73821.1"/>
    <property type="molecule type" value="Genomic_DNA"/>
</dbReference>
<dbReference type="Pfam" id="PF00041">
    <property type="entry name" value="fn3"/>
    <property type="match status" value="1"/>
</dbReference>
<dbReference type="InterPro" id="IPR013783">
    <property type="entry name" value="Ig-like_fold"/>
</dbReference>
<feature type="compositionally biased region" description="Acidic residues" evidence="2">
    <location>
        <begin position="1458"/>
        <end position="1467"/>
    </location>
</feature>
<dbReference type="NCBIfam" id="TIGR04183">
    <property type="entry name" value="Por_Secre_tail"/>
    <property type="match status" value="1"/>
</dbReference>
<dbReference type="Proteomes" id="UP000236641">
    <property type="component" value="Unassembled WGS sequence"/>
</dbReference>
<comment type="caution">
    <text evidence="4">The sequence shown here is derived from an EMBL/GenBank/DDBJ whole genome shotgun (WGS) entry which is preliminary data.</text>
</comment>
<name>A0A2K1E0N3_9FLAO</name>
<dbReference type="InterPro" id="IPR003961">
    <property type="entry name" value="FN3_dom"/>
</dbReference>
<dbReference type="InterPro" id="IPR049304">
    <property type="entry name" value="Gly_rich_dom"/>
</dbReference>
<dbReference type="CDD" id="cd00063">
    <property type="entry name" value="FN3"/>
    <property type="match status" value="1"/>
</dbReference>
<dbReference type="InterPro" id="IPR045474">
    <property type="entry name" value="GEVED"/>
</dbReference>
<feature type="region of interest" description="Disordered" evidence="2">
    <location>
        <begin position="148"/>
        <end position="219"/>
    </location>
</feature>
<dbReference type="Gene3D" id="2.60.120.380">
    <property type="match status" value="2"/>
</dbReference>
<feature type="region of interest" description="Disordered" evidence="2">
    <location>
        <begin position="1441"/>
        <end position="1467"/>
    </location>
</feature>
<dbReference type="SUPFAM" id="SSF49265">
    <property type="entry name" value="Fibronectin type III"/>
    <property type="match status" value="2"/>
</dbReference>
<dbReference type="NCBIfam" id="NF033708">
    <property type="entry name" value="T9SS_Cterm_ChiA"/>
    <property type="match status" value="1"/>
</dbReference>
<dbReference type="InterPro" id="IPR056600">
    <property type="entry name" value="GBD_T9SS_assoc"/>
</dbReference>
<dbReference type="Pfam" id="PF21722">
    <property type="entry name" value="Gly_rich_2"/>
    <property type="match status" value="1"/>
</dbReference>
<accession>A0A2K1E0N3</accession>
<dbReference type="Gene3D" id="2.60.40.10">
    <property type="entry name" value="Immunoglobulins"/>
    <property type="match status" value="1"/>
</dbReference>
<keyword evidence="1" id="KW-0732">Signal</keyword>
<gene>
    <name evidence="4" type="ORF">C1T31_05680</name>
</gene>
<evidence type="ECO:0000256" key="1">
    <source>
        <dbReference type="ARBA" id="ARBA00022729"/>
    </source>
</evidence>
<dbReference type="InterPro" id="IPR036116">
    <property type="entry name" value="FN3_sf"/>
</dbReference>
<dbReference type="OrthoDB" id="1652165at2"/>
<evidence type="ECO:0000256" key="2">
    <source>
        <dbReference type="SAM" id="MobiDB-lite"/>
    </source>
</evidence>
<dbReference type="SMART" id="SM00060">
    <property type="entry name" value="FN3"/>
    <property type="match status" value="3"/>
</dbReference>
<feature type="compositionally biased region" description="Gly residues" evidence="2">
    <location>
        <begin position="167"/>
        <end position="219"/>
    </location>
</feature>
<feature type="compositionally biased region" description="Low complexity" evidence="2">
    <location>
        <begin position="1441"/>
        <end position="1456"/>
    </location>
</feature>
<keyword evidence="5" id="KW-1185">Reference proteome</keyword>
<evidence type="ECO:0000313" key="5">
    <source>
        <dbReference type="Proteomes" id="UP000236641"/>
    </source>
</evidence>
<dbReference type="InterPro" id="IPR026444">
    <property type="entry name" value="Secre_tail"/>
</dbReference>
<dbReference type="RefSeq" id="WP_123912635.1">
    <property type="nucleotide sequence ID" value="NZ_POWF01000002.1"/>
</dbReference>
<evidence type="ECO:0000313" key="4">
    <source>
        <dbReference type="EMBL" id="PNQ73821.1"/>
    </source>
</evidence>
<dbReference type="PROSITE" id="PS50853">
    <property type="entry name" value="FN3"/>
    <property type="match status" value="1"/>
</dbReference>
<reference evidence="4 5" key="1">
    <citation type="submission" date="2018-01" db="EMBL/GenBank/DDBJ databases">
        <title>The draft genome of Hanstruepera neustonica JCM19743.</title>
        <authorList>
            <person name="He R.-H."/>
            <person name="Du Z.-J."/>
        </authorList>
    </citation>
    <scope>NUCLEOTIDE SEQUENCE [LARGE SCALE GENOMIC DNA]</scope>
    <source>
        <strain evidence="4 5">JCM19743</strain>
    </source>
</reference>
<evidence type="ECO:0000259" key="3">
    <source>
        <dbReference type="PROSITE" id="PS50853"/>
    </source>
</evidence>